<protein>
    <submittedName>
        <fullName evidence="1">Uncharacterized protein</fullName>
    </submittedName>
</protein>
<dbReference type="AlphaFoldDB" id="A0A6J8ESB1"/>
<accession>A0A6J8ESB1</accession>
<reference evidence="1 2" key="1">
    <citation type="submission" date="2020-06" db="EMBL/GenBank/DDBJ databases">
        <authorList>
            <person name="Li R."/>
            <person name="Bekaert M."/>
        </authorList>
    </citation>
    <scope>NUCLEOTIDE SEQUENCE [LARGE SCALE GENOMIC DNA]</scope>
    <source>
        <strain evidence="2">wild</strain>
    </source>
</reference>
<sequence>MLWIIIFPFVIDIKCVNEKTTWRAVSDECGSIGLEFEENVLKNIDALLNKEFWIGMAIYRVTTPWIEVLGCFAVPDGHEAKNNVNHISSLLTVYILPHLVFSGNVSGNDNGKCTTLYSSGGKNELTAANCNDENFDTASTCTETSTKEPLHCLAGLFTENYAKRELNITRRDCYDQRFGGVLGASSMVALLAVLIVCKVRSKGIFTESNTHDYEDTIRVNISTTTYEDIDNTKHKSETATSNRTCDIDKSVAPVYEEVYEIDIPGNSISK</sequence>
<dbReference type="EMBL" id="CACVKT020009675">
    <property type="protein sequence ID" value="CAC5422686.1"/>
    <property type="molecule type" value="Genomic_DNA"/>
</dbReference>
<keyword evidence="2" id="KW-1185">Reference proteome</keyword>
<organism evidence="1 2">
    <name type="scientific">Mytilus coruscus</name>
    <name type="common">Sea mussel</name>
    <dbReference type="NCBI Taxonomy" id="42192"/>
    <lineage>
        <taxon>Eukaryota</taxon>
        <taxon>Metazoa</taxon>
        <taxon>Spiralia</taxon>
        <taxon>Lophotrochozoa</taxon>
        <taxon>Mollusca</taxon>
        <taxon>Bivalvia</taxon>
        <taxon>Autobranchia</taxon>
        <taxon>Pteriomorphia</taxon>
        <taxon>Mytilida</taxon>
        <taxon>Mytiloidea</taxon>
        <taxon>Mytilidae</taxon>
        <taxon>Mytilinae</taxon>
        <taxon>Mytilus</taxon>
    </lineage>
</organism>
<name>A0A6J8ESB1_MYTCO</name>
<evidence type="ECO:0000313" key="1">
    <source>
        <dbReference type="EMBL" id="CAC5422686.1"/>
    </source>
</evidence>
<dbReference type="OrthoDB" id="6177073at2759"/>
<evidence type="ECO:0000313" key="2">
    <source>
        <dbReference type="Proteomes" id="UP000507470"/>
    </source>
</evidence>
<gene>
    <name evidence="1" type="ORF">MCOR_54722</name>
</gene>
<dbReference type="Proteomes" id="UP000507470">
    <property type="component" value="Unassembled WGS sequence"/>
</dbReference>
<proteinExistence type="predicted"/>